<feature type="compositionally biased region" description="Polar residues" evidence="1">
    <location>
        <begin position="10"/>
        <end position="23"/>
    </location>
</feature>
<feature type="non-terminal residue" evidence="2">
    <location>
        <position position="1"/>
    </location>
</feature>
<dbReference type="AlphaFoldDB" id="A0A420JBV3"/>
<feature type="region of interest" description="Disordered" evidence="1">
    <location>
        <begin position="1"/>
        <end position="28"/>
    </location>
</feature>
<evidence type="ECO:0000313" key="2">
    <source>
        <dbReference type="EMBL" id="RKF84270.1"/>
    </source>
</evidence>
<evidence type="ECO:0000256" key="1">
    <source>
        <dbReference type="SAM" id="MobiDB-lite"/>
    </source>
</evidence>
<gene>
    <name evidence="2" type="ORF">GcM1_127004</name>
</gene>
<organism evidence="2 3">
    <name type="scientific">Golovinomyces cichoracearum</name>
    <dbReference type="NCBI Taxonomy" id="62708"/>
    <lineage>
        <taxon>Eukaryota</taxon>
        <taxon>Fungi</taxon>
        <taxon>Dikarya</taxon>
        <taxon>Ascomycota</taxon>
        <taxon>Pezizomycotina</taxon>
        <taxon>Leotiomycetes</taxon>
        <taxon>Erysiphales</taxon>
        <taxon>Erysiphaceae</taxon>
        <taxon>Golovinomyces</taxon>
    </lineage>
</organism>
<comment type="caution">
    <text evidence="2">The sequence shown here is derived from an EMBL/GenBank/DDBJ whole genome shotgun (WGS) entry which is preliminary data.</text>
</comment>
<accession>A0A420JBV3</accession>
<protein>
    <submittedName>
        <fullName evidence="2">Uncharacterized protein</fullName>
    </submittedName>
</protein>
<reference evidence="2 3" key="1">
    <citation type="journal article" date="2018" name="BMC Genomics">
        <title>Comparative genome analyses reveal sequence features reflecting distinct modes of host-adaptation between dicot and monocot powdery mildew.</title>
        <authorList>
            <person name="Wu Y."/>
            <person name="Ma X."/>
            <person name="Pan Z."/>
            <person name="Kale S.D."/>
            <person name="Song Y."/>
            <person name="King H."/>
            <person name="Zhang Q."/>
            <person name="Presley C."/>
            <person name="Deng X."/>
            <person name="Wei C.I."/>
            <person name="Xiao S."/>
        </authorList>
    </citation>
    <scope>NUCLEOTIDE SEQUENCE [LARGE SCALE GENOMIC DNA]</scope>
    <source>
        <strain evidence="2">UMSG1</strain>
    </source>
</reference>
<proteinExistence type="predicted"/>
<dbReference type="Proteomes" id="UP000285326">
    <property type="component" value="Unassembled WGS sequence"/>
</dbReference>
<dbReference type="EMBL" id="MCBS01012757">
    <property type="protein sequence ID" value="RKF84270.1"/>
    <property type="molecule type" value="Genomic_DNA"/>
</dbReference>
<sequence length="91" mass="10217">RLGSNKKTSHTTSGKARNITYNTNKDEGEWNQKLPKKQAAAIQKPSENNEQMKNPLAPFENLWVKVARKGNKKARVSTAKDISPIKETLNV</sequence>
<name>A0A420JBV3_9PEZI</name>
<evidence type="ECO:0000313" key="3">
    <source>
        <dbReference type="Proteomes" id="UP000285326"/>
    </source>
</evidence>